<reference evidence="2 3" key="1">
    <citation type="submission" date="2020-04" db="EMBL/GenBank/DDBJ databases">
        <title>Sphingobium sp. AR-3-1 isolated from Arctic soil.</title>
        <authorList>
            <person name="Dahal R.H."/>
            <person name="Chaudhary D.K."/>
        </authorList>
    </citation>
    <scope>NUCLEOTIDE SEQUENCE [LARGE SCALE GENOMIC DNA]</scope>
    <source>
        <strain evidence="2 3">AR-3-1</strain>
    </source>
</reference>
<dbReference type="InterPro" id="IPR009325">
    <property type="entry name" value="DUF983"/>
</dbReference>
<sequence>MVEPTPLLSASRGLCPRCGARGLFAGWVRFAPGCSACGLDYARFNVGDGPAALLVMIVGGIVVTLAITTELSAHPPFWVHIILWVPLTIVLVIGALRLAKGLLLAFEYRHTKEKTPPDGPAQ</sequence>
<dbReference type="RefSeq" id="WP_048577809.1">
    <property type="nucleotide sequence ID" value="NZ_JABBFV010000005.1"/>
</dbReference>
<evidence type="ECO:0000313" key="3">
    <source>
        <dbReference type="Proteomes" id="UP000519023"/>
    </source>
</evidence>
<protein>
    <submittedName>
        <fullName evidence="2">DUF983 domain-containing protein</fullName>
    </submittedName>
</protein>
<keyword evidence="1" id="KW-1133">Transmembrane helix</keyword>
<accession>A0A7X9WUL8</accession>
<dbReference type="Proteomes" id="UP000519023">
    <property type="component" value="Unassembled WGS sequence"/>
</dbReference>
<keyword evidence="1" id="KW-0812">Transmembrane</keyword>
<dbReference type="AlphaFoldDB" id="A0A7X9WUL8"/>
<organism evidence="2 3">
    <name type="scientific">Sphingobium psychrophilum</name>
    <dbReference type="NCBI Taxonomy" id="2728834"/>
    <lineage>
        <taxon>Bacteria</taxon>
        <taxon>Pseudomonadati</taxon>
        <taxon>Pseudomonadota</taxon>
        <taxon>Alphaproteobacteria</taxon>
        <taxon>Sphingomonadales</taxon>
        <taxon>Sphingomonadaceae</taxon>
        <taxon>Sphingobium</taxon>
    </lineage>
</organism>
<feature type="transmembrane region" description="Helical" evidence="1">
    <location>
        <begin position="77"/>
        <end position="99"/>
    </location>
</feature>
<keyword evidence="1" id="KW-0472">Membrane</keyword>
<dbReference type="EMBL" id="JABBFV010000005">
    <property type="protein sequence ID" value="NML10206.1"/>
    <property type="molecule type" value="Genomic_DNA"/>
</dbReference>
<evidence type="ECO:0000313" key="2">
    <source>
        <dbReference type="EMBL" id="NML10206.1"/>
    </source>
</evidence>
<feature type="transmembrane region" description="Helical" evidence="1">
    <location>
        <begin position="51"/>
        <end position="71"/>
    </location>
</feature>
<keyword evidence="3" id="KW-1185">Reference proteome</keyword>
<proteinExistence type="predicted"/>
<comment type="caution">
    <text evidence="2">The sequence shown here is derived from an EMBL/GenBank/DDBJ whole genome shotgun (WGS) entry which is preliminary data.</text>
</comment>
<gene>
    <name evidence="2" type="ORF">HHL08_08575</name>
</gene>
<dbReference type="Pfam" id="PF06170">
    <property type="entry name" value="DUF983"/>
    <property type="match status" value="1"/>
</dbReference>
<name>A0A7X9WUL8_9SPHN</name>
<evidence type="ECO:0000256" key="1">
    <source>
        <dbReference type="SAM" id="Phobius"/>
    </source>
</evidence>